<dbReference type="Pfam" id="PF00069">
    <property type="entry name" value="Pkinase"/>
    <property type="match status" value="1"/>
</dbReference>
<dbReference type="Proteomes" id="UP001161017">
    <property type="component" value="Unassembled WGS sequence"/>
</dbReference>
<evidence type="ECO:0000313" key="10">
    <source>
        <dbReference type="EMBL" id="MDI1491410.1"/>
    </source>
</evidence>
<keyword evidence="8 10" id="KW-0723">Serine/threonine-protein kinase</keyword>
<evidence type="ECO:0000313" key="11">
    <source>
        <dbReference type="Proteomes" id="UP001161017"/>
    </source>
</evidence>
<reference evidence="10" key="1">
    <citation type="journal article" date="2023" name="Genome Biol. Evol.">
        <title>First Whole Genome Sequence and Flow Cytometry Genome Size Data for the Lichen-Forming Fungus Ramalina farinacea (Ascomycota).</title>
        <authorList>
            <person name="Llewellyn T."/>
            <person name="Mian S."/>
            <person name="Hill R."/>
            <person name="Leitch I.J."/>
            <person name="Gaya E."/>
        </authorList>
    </citation>
    <scope>NUCLEOTIDE SEQUENCE</scope>
    <source>
        <strain evidence="10">LIQ254RAFAR</strain>
    </source>
</reference>
<keyword evidence="3 10" id="KW-0808">Transferase</keyword>
<dbReference type="InterPro" id="IPR017441">
    <property type="entry name" value="Protein_kinase_ATP_BS"/>
</dbReference>
<evidence type="ECO:0000256" key="8">
    <source>
        <dbReference type="RuleBase" id="RU000304"/>
    </source>
</evidence>
<accession>A0AA43QRS9</accession>
<feature type="domain" description="Protein kinase" evidence="9">
    <location>
        <begin position="11"/>
        <end position="305"/>
    </location>
</feature>
<dbReference type="InterPro" id="IPR008271">
    <property type="entry name" value="Ser/Thr_kinase_AS"/>
</dbReference>
<dbReference type="EMBL" id="JAPUFD010000014">
    <property type="protein sequence ID" value="MDI1491410.1"/>
    <property type="molecule type" value="Genomic_DNA"/>
</dbReference>
<dbReference type="InterPro" id="IPR000719">
    <property type="entry name" value="Prot_kinase_dom"/>
</dbReference>
<dbReference type="PANTHER" id="PTHR43671">
    <property type="entry name" value="SERINE/THREONINE-PROTEIN KINASE NEK"/>
    <property type="match status" value="1"/>
</dbReference>
<evidence type="ECO:0000256" key="3">
    <source>
        <dbReference type="ARBA" id="ARBA00022679"/>
    </source>
</evidence>
<dbReference type="InterPro" id="IPR050660">
    <property type="entry name" value="NEK_Ser/Thr_kinase"/>
</dbReference>
<dbReference type="PROSITE" id="PS00108">
    <property type="entry name" value="PROTEIN_KINASE_ST"/>
    <property type="match status" value="1"/>
</dbReference>
<sequence length="305" mass="34352">MLAFASYEKLPDKERYVGGGRFGYVEKVRRKPDAKILACKTIRFKDIETSKAVVERECEILKQLNHPNIVQQVEVAWRSHKVKIYMEYCEGGSLQDLINDRKKEGTLLSEKYVWTVAYQLASALLYCHFGLRVNDEGHVSSDPNNILPWTTILHRDIKPANVFMMNHSETALDSIKLGDFGLGQLQAHIERTRQKGVQDPMLLGSDKSRNKNPSTGNTLVKLNDSILVEQVIAQVEQVIAKAEQVIAEADEREQGRIAASNHLERTRPVAAADQQVHMTATVLAKTDEPITVSNRDETPSTCQIM</sequence>
<keyword evidence="4 7" id="KW-0547">Nucleotide-binding</keyword>
<dbReference type="Gene3D" id="1.10.510.10">
    <property type="entry name" value="Transferase(Phosphotransferase) domain 1"/>
    <property type="match status" value="1"/>
</dbReference>
<dbReference type="PROSITE" id="PS50011">
    <property type="entry name" value="PROTEIN_KINASE_DOM"/>
    <property type="match status" value="1"/>
</dbReference>
<dbReference type="PROSITE" id="PS00107">
    <property type="entry name" value="PROTEIN_KINASE_ATP"/>
    <property type="match status" value="1"/>
</dbReference>
<dbReference type="GO" id="GO:0005524">
    <property type="term" value="F:ATP binding"/>
    <property type="evidence" value="ECO:0007669"/>
    <property type="project" value="UniProtKB-UniRule"/>
</dbReference>
<dbReference type="PANTHER" id="PTHR43671:SF13">
    <property type="entry name" value="SERINE_THREONINE-PROTEIN KINASE NEK2"/>
    <property type="match status" value="1"/>
</dbReference>
<organism evidence="10 11">
    <name type="scientific">Ramalina farinacea</name>
    <dbReference type="NCBI Taxonomy" id="258253"/>
    <lineage>
        <taxon>Eukaryota</taxon>
        <taxon>Fungi</taxon>
        <taxon>Dikarya</taxon>
        <taxon>Ascomycota</taxon>
        <taxon>Pezizomycotina</taxon>
        <taxon>Lecanoromycetes</taxon>
        <taxon>OSLEUM clade</taxon>
        <taxon>Lecanoromycetidae</taxon>
        <taxon>Lecanorales</taxon>
        <taxon>Lecanorineae</taxon>
        <taxon>Ramalinaceae</taxon>
        <taxon>Ramalina</taxon>
    </lineage>
</organism>
<name>A0AA43QRS9_9LECA</name>
<evidence type="ECO:0000256" key="1">
    <source>
        <dbReference type="ARBA" id="ARBA00010886"/>
    </source>
</evidence>
<evidence type="ECO:0000256" key="6">
    <source>
        <dbReference type="ARBA" id="ARBA00022840"/>
    </source>
</evidence>
<proteinExistence type="inferred from homology"/>
<comment type="caution">
    <text evidence="10">The sequence shown here is derived from an EMBL/GenBank/DDBJ whole genome shotgun (WGS) entry which is preliminary data.</text>
</comment>
<dbReference type="SUPFAM" id="SSF56112">
    <property type="entry name" value="Protein kinase-like (PK-like)"/>
    <property type="match status" value="1"/>
</dbReference>
<feature type="binding site" evidence="7">
    <location>
        <position position="40"/>
    </location>
    <ligand>
        <name>ATP</name>
        <dbReference type="ChEBI" id="CHEBI:30616"/>
    </ligand>
</feature>
<dbReference type="SMART" id="SM00220">
    <property type="entry name" value="S_TKc"/>
    <property type="match status" value="1"/>
</dbReference>
<evidence type="ECO:0000256" key="5">
    <source>
        <dbReference type="ARBA" id="ARBA00022777"/>
    </source>
</evidence>
<dbReference type="GO" id="GO:0004674">
    <property type="term" value="F:protein serine/threonine kinase activity"/>
    <property type="evidence" value="ECO:0007669"/>
    <property type="project" value="UniProtKB-KW"/>
</dbReference>
<dbReference type="EC" id="2.7.11.1" evidence="2"/>
<keyword evidence="11" id="KW-1185">Reference proteome</keyword>
<gene>
    <name evidence="10" type="primary">KIN3_1</name>
    <name evidence="10" type="ORF">OHK93_002619</name>
</gene>
<comment type="similarity">
    <text evidence="1">Belongs to the protein kinase superfamily. NEK Ser/Thr protein kinase family. NIMA subfamily.</text>
</comment>
<evidence type="ECO:0000256" key="4">
    <source>
        <dbReference type="ARBA" id="ARBA00022741"/>
    </source>
</evidence>
<keyword evidence="6 7" id="KW-0067">ATP-binding</keyword>
<dbReference type="InterPro" id="IPR011009">
    <property type="entry name" value="Kinase-like_dom_sf"/>
</dbReference>
<evidence type="ECO:0000259" key="9">
    <source>
        <dbReference type="PROSITE" id="PS50011"/>
    </source>
</evidence>
<evidence type="ECO:0000256" key="7">
    <source>
        <dbReference type="PROSITE-ProRule" id="PRU10141"/>
    </source>
</evidence>
<dbReference type="AlphaFoldDB" id="A0AA43QRS9"/>
<protein>
    <recommendedName>
        <fullName evidence="2">non-specific serine/threonine protein kinase</fullName>
        <ecNumber evidence="2">2.7.11.1</ecNumber>
    </recommendedName>
</protein>
<evidence type="ECO:0000256" key="2">
    <source>
        <dbReference type="ARBA" id="ARBA00012513"/>
    </source>
</evidence>
<keyword evidence="5 10" id="KW-0418">Kinase</keyword>